<dbReference type="EMBL" id="LR798289">
    <property type="protein sequence ID" value="CAB5220787.1"/>
    <property type="molecule type" value="Genomic_DNA"/>
</dbReference>
<organism evidence="1">
    <name type="scientific">uncultured Caudovirales phage</name>
    <dbReference type="NCBI Taxonomy" id="2100421"/>
    <lineage>
        <taxon>Viruses</taxon>
        <taxon>Duplodnaviria</taxon>
        <taxon>Heunggongvirae</taxon>
        <taxon>Uroviricota</taxon>
        <taxon>Caudoviricetes</taxon>
        <taxon>Peduoviridae</taxon>
        <taxon>Maltschvirus</taxon>
        <taxon>Maltschvirus maltsch</taxon>
    </lineage>
</organism>
<evidence type="ECO:0000313" key="1">
    <source>
        <dbReference type="EMBL" id="CAB5220787.1"/>
    </source>
</evidence>
<reference evidence="1" key="1">
    <citation type="submission" date="2020-05" db="EMBL/GenBank/DDBJ databases">
        <authorList>
            <person name="Chiriac C."/>
            <person name="Salcher M."/>
            <person name="Ghai R."/>
            <person name="Kavagutti S V."/>
        </authorList>
    </citation>
    <scope>NUCLEOTIDE SEQUENCE</scope>
</reference>
<proteinExistence type="predicted"/>
<accession>A0A6J7WSU7</accession>
<name>A0A6J7WSU7_9CAUD</name>
<gene>
    <name evidence="1" type="ORF">UFOVP357_29</name>
</gene>
<sequence>MAFEVLETTDQVEVNGIEMEVGTLLFSGLDECIVGMSTHFNASGHHEDLPVYDYDLMVQHFYTQFIDDCPDSKETEDGNCENDHYLEAVEWIDFNVIGMYAAEKGHCMPIVLMRKREEEYAPYAGTD</sequence>
<protein>
    <submittedName>
        <fullName evidence="1">Uncharacterized protein</fullName>
    </submittedName>
</protein>